<dbReference type="EMBL" id="MU001680">
    <property type="protein sequence ID" value="KAF2457608.1"/>
    <property type="molecule type" value="Genomic_DNA"/>
</dbReference>
<keyword evidence="1" id="KW-0479">Metal-binding</keyword>
<dbReference type="Gene3D" id="3.30.40.10">
    <property type="entry name" value="Zinc/RING finger domain, C3HC4 (zinc finger)"/>
    <property type="match status" value="2"/>
</dbReference>
<dbReference type="GO" id="GO:0006357">
    <property type="term" value="P:regulation of transcription by RNA polymerase II"/>
    <property type="evidence" value="ECO:0007669"/>
    <property type="project" value="TreeGrafter"/>
</dbReference>
<evidence type="ECO:0000256" key="4">
    <source>
        <dbReference type="PROSITE-ProRule" id="PRU00146"/>
    </source>
</evidence>
<evidence type="ECO:0000256" key="2">
    <source>
        <dbReference type="ARBA" id="ARBA00022771"/>
    </source>
</evidence>
<dbReference type="FunFam" id="3.30.40.10:FF:000748">
    <property type="entry name" value="PHD finger domain protein, putative"/>
    <property type="match status" value="1"/>
</dbReference>
<feature type="domain" description="PHD-type" evidence="6">
    <location>
        <begin position="792"/>
        <end position="850"/>
    </location>
</feature>
<feature type="region of interest" description="Disordered" evidence="5">
    <location>
        <begin position="1"/>
        <end position="250"/>
    </location>
</feature>
<protein>
    <recommendedName>
        <fullName evidence="6">PHD-type domain-containing protein</fullName>
    </recommendedName>
</protein>
<reference evidence="7" key="1">
    <citation type="journal article" date="2020" name="Stud. Mycol.">
        <title>101 Dothideomycetes genomes: a test case for predicting lifestyles and emergence of pathogens.</title>
        <authorList>
            <person name="Haridas S."/>
            <person name="Albert R."/>
            <person name="Binder M."/>
            <person name="Bloem J."/>
            <person name="Labutti K."/>
            <person name="Salamov A."/>
            <person name="Andreopoulos B."/>
            <person name="Baker S."/>
            <person name="Barry K."/>
            <person name="Bills G."/>
            <person name="Bluhm B."/>
            <person name="Cannon C."/>
            <person name="Castanera R."/>
            <person name="Culley D."/>
            <person name="Daum C."/>
            <person name="Ezra D."/>
            <person name="Gonzalez J."/>
            <person name="Henrissat B."/>
            <person name="Kuo A."/>
            <person name="Liang C."/>
            <person name="Lipzen A."/>
            <person name="Lutzoni F."/>
            <person name="Magnuson J."/>
            <person name="Mondo S."/>
            <person name="Nolan M."/>
            <person name="Ohm R."/>
            <person name="Pangilinan J."/>
            <person name="Park H.-J."/>
            <person name="Ramirez L."/>
            <person name="Alfaro M."/>
            <person name="Sun H."/>
            <person name="Tritt A."/>
            <person name="Yoshinaga Y."/>
            <person name="Zwiers L.-H."/>
            <person name="Turgeon B."/>
            <person name="Goodwin S."/>
            <person name="Spatafora J."/>
            <person name="Crous P."/>
            <person name="Grigoriev I."/>
        </authorList>
    </citation>
    <scope>NUCLEOTIDE SEQUENCE</scope>
    <source>
        <strain evidence="7">ATCC 16933</strain>
    </source>
</reference>
<evidence type="ECO:0000256" key="1">
    <source>
        <dbReference type="ARBA" id="ARBA00022723"/>
    </source>
</evidence>
<dbReference type="InterPro" id="IPR001965">
    <property type="entry name" value="Znf_PHD"/>
</dbReference>
<feature type="domain" description="PHD-type" evidence="6">
    <location>
        <begin position="662"/>
        <end position="713"/>
    </location>
</feature>
<sequence length="1024" mass="108823">MPSLRGSRRQSRAASPPAATAKETPRTRGQLLLDEWIEPPLKPPAPSFEEQGLERHGVLEHMEPLGMLPSDKLKMRLRSEPSRRAGDRVDRGGGRGGDGGGDGGDGDRKGRDGVAGRGSNGLAPSPALHDGPRLPPSPGTRTPSLDRLRSASVQNTERPASSPLDSSELLPPPSLPPASFVYDDSDDGSDDDYVPGGNKLLFSPQAAMPAARNGASSSRRKASASSKAASSSVAAPNPNTASNPNTTSKPDMALIRLVAEAAINKGLERSKHSDAKAEANARSLQYLLDQAQSDKSVAEVLHVILIDKDNAPTETRDRFEKLVAKAKYRSKDDDLPSPKRVKLSPESTAQTPPRKATAPASAPGSKRAPQKKASATTPNTTTRSTRRTRRSATSPTPTPVLNGAAAPPVPSLHPTASHPVSPVGSSSSDLSSVNEELVAGTPPPAAVTNGDASVANGDAADAADAEPEKPAKSAKPAARSGKSGKSAKSTKSAKSARSTPAPTKPTRGGRSTRAATAGKKALTPAEASEKNPRPPATKPGPPTEDELAIMARKDEFRDKFKDVKVPQSSIRPIKDGSLAVSAKGNQTRSANGVKRSRSDDTDVEPATPAAMRPSKKQKMAKTKISPVKKKTNAPGMAQEARDTESPAANGESGSTSDDNEHSQYCDACGGAGYLICCDGCPRAYHFQCCDPPKDPSDPGAVGSTFFCSTCQSKKDGPSKVSIGLFRGLFAALEDKNPTTFALPEDIRNRFEGVRTGPEGEYEEPLFQRPTRNRTGWEEVPDNVKLKDGKGSSILCVQCGKSSLDSRPIIQCDKCNLSWHLDCLDPPLANPPAIGFNGKRHSWICPRHVENDIRNLGKVEGSGKRVHRVRAVKNPKVVDTDLRRGFKNNGIVEIANETSDDEEFYEEEMDDGVIYRLPESGIKLDFISKVKENRAREEAEKAAKLPAGFTDRNTADQRAALSLAEMAASNGAFDQGGNRMSALVYKLINEAPESALKDGSCSEAEQLKLLQGIIARRLEQVSKEA</sequence>
<dbReference type="InterPro" id="IPR011011">
    <property type="entry name" value="Znf_FYVE_PHD"/>
</dbReference>
<dbReference type="InterPro" id="IPR052819">
    <property type="entry name" value="Chromatin_regulatory_protein"/>
</dbReference>
<feature type="compositionally biased region" description="Low complexity" evidence="5">
    <location>
        <begin position="473"/>
        <end position="501"/>
    </location>
</feature>
<gene>
    <name evidence="7" type="ORF">BDY21DRAFT_29844</name>
</gene>
<feature type="compositionally biased region" description="Basic and acidic residues" evidence="5">
    <location>
        <begin position="326"/>
        <end position="337"/>
    </location>
</feature>
<dbReference type="CDD" id="cd15534">
    <property type="entry name" value="PHD2_PHF12_Rco1"/>
    <property type="match status" value="1"/>
</dbReference>
<dbReference type="InterPro" id="IPR019786">
    <property type="entry name" value="Zinc_finger_PHD-type_CS"/>
</dbReference>
<feature type="compositionally biased region" description="Basic residues" evidence="5">
    <location>
        <begin position="613"/>
        <end position="631"/>
    </location>
</feature>
<dbReference type="OrthoDB" id="5876363at2759"/>
<feature type="region of interest" description="Disordered" evidence="5">
    <location>
        <begin position="326"/>
        <end position="661"/>
    </location>
</feature>
<evidence type="ECO:0000313" key="8">
    <source>
        <dbReference type="Proteomes" id="UP000799766"/>
    </source>
</evidence>
<organism evidence="7 8">
    <name type="scientific">Lineolata rhizophorae</name>
    <dbReference type="NCBI Taxonomy" id="578093"/>
    <lineage>
        <taxon>Eukaryota</taxon>
        <taxon>Fungi</taxon>
        <taxon>Dikarya</taxon>
        <taxon>Ascomycota</taxon>
        <taxon>Pezizomycotina</taxon>
        <taxon>Dothideomycetes</taxon>
        <taxon>Dothideomycetes incertae sedis</taxon>
        <taxon>Lineolatales</taxon>
        <taxon>Lineolataceae</taxon>
        <taxon>Lineolata</taxon>
    </lineage>
</organism>
<feature type="compositionally biased region" description="Gly residues" evidence="5">
    <location>
        <begin position="94"/>
        <end position="103"/>
    </location>
</feature>
<feature type="compositionally biased region" description="Low complexity" evidence="5">
    <location>
        <begin position="159"/>
        <end position="169"/>
    </location>
</feature>
<dbReference type="InterPro" id="IPR013083">
    <property type="entry name" value="Znf_RING/FYVE/PHD"/>
</dbReference>
<feature type="compositionally biased region" description="Basic and acidic residues" evidence="5">
    <location>
        <begin position="52"/>
        <end position="63"/>
    </location>
</feature>
<feature type="compositionally biased region" description="Low complexity" evidence="5">
    <location>
        <begin position="209"/>
        <end position="250"/>
    </location>
</feature>
<keyword evidence="3" id="KW-0862">Zinc</keyword>
<feature type="compositionally biased region" description="Basic and acidic residues" evidence="5">
    <location>
        <begin position="551"/>
        <end position="564"/>
    </location>
</feature>
<dbReference type="GO" id="GO:0008270">
    <property type="term" value="F:zinc ion binding"/>
    <property type="evidence" value="ECO:0007669"/>
    <property type="project" value="UniProtKB-KW"/>
</dbReference>
<accession>A0A6A6P1B1</accession>
<dbReference type="PROSITE" id="PS01359">
    <property type="entry name" value="ZF_PHD_1"/>
    <property type="match status" value="1"/>
</dbReference>
<feature type="compositionally biased region" description="Basic and acidic residues" evidence="5">
    <location>
        <begin position="105"/>
        <end position="114"/>
    </location>
</feature>
<dbReference type="SUPFAM" id="SSF57903">
    <property type="entry name" value="FYVE/PHD zinc finger"/>
    <property type="match status" value="2"/>
</dbReference>
<dbReference type="Proteomes" id="UP000799766">
    <property type="component" value="Unassembled WGS sequence"/>
</dbReference>
<evidence type="ECO:0000313" key="7">
    <source>
        <dbReference type="EMBL" id="KAF2457608.1"/>
    </source>
</evidence>
<dbReference type="AlphaFoldDB" id="A0A6A6P1B1"/>
<dbReference type="Pfam" id="PF00628">
    <property type="entry name" value="PHD"/>
    <property type="match status" value="2"/>
</dbReference>
<feature type="compositionally biased region" description="Pro residues" evidence="5">
    <location>
        <begin position="533"/>
        <end position="542"/>
    </location>
</feature>
<feature type="compositionally biased region" description="Low complexity" evidence="5">
    <location>
        <begin position="373"/>
        <end position="383"/>
    </location>
</feature>
<keyword evidence="8" id="KW-1185">Reference proteome</keyword>
<evidence type="ECO:0000256" key="5">
    <source>
        <dbReference type="SAM" id="MobiDB-lite"/>
    </source>
</evidence>
<dbReference type="PANTHER" id="PTHR47636:SF1">
    <property type="entry name" value="TRANSCRIPTIONAL REGULATORY PROTEIN RCO1"/>
    <property type="match status" value="1"/>
</dbReference>
<dbReference type="SMART" id="SM00249">
    <property type="entry name" value="PHD"/>
    <property type="match status" value="2"/>
</dbReference>
<feature type="compositionally biased region" description="Basic and acidic residues" evidence="5">
    <location>
        <begin position="71"/>
        <end position="93"/>
    </location>
</feature>
<keyword evidence="2 4" id="KW-0863">Zinc-finger</keyword>
<feature type="compositionally biased region" description="Acidic residues" evidence="5">
    <location>
        <begin position="183"/>
        <end position="193"/>
    </location>
</feature>
<evidence type="ECO:0000259" key="6">
    <source>
        <dbReference type="PROSITE" id="PS50016"/>
    </source>
</evidence>
<dbReference type="PANTHER" id="PTHR47636">
    <property type="entry name" value="TRANSCRIPTIONAL REGULATORY PROTEIN RCO1"/>
    <property type="match status" value="1"/>
</dbReference>
<dbReference type="PROSITE" id="PS50016">
    <property type="entry name" value="ZF_PHD_2"/>
    <property type="match status" value="2"/>
</dbReference>
<feature type="compositionally biased region" description="Low complexity" evidence="5">
    <location>
        <begin position="417"/>
        <end position="433"/>
    </location>
</feature>
<dbReference type="GO" id="GO:0032221">
    <property type="term" value="C:Rpd3S complex"/>
    <property type="evidence" value="ECO:0007669"/>
    <property type="project" value="TreeGrafter"/>
</dbReference>
<dbReference type="InterPro" id="IPR019787">
    <property type="entry name" value="Znf_PHD-finger"/>
</dbReference>
<evidence type="ECO:0000256" key="3">
    <source>
        <dbReference type="ARBA" id="ARBA00022833"/>
    </source>
</evidence>
<proteinExistence type="predicted"/>
<feature type="compositionally biased region" description="Basic residues" evidence="5">
    <location>
        <begin position="1"/>
        <end position="11"/>
    </location>
</feature>
<name>A0A6A6P1B1_9PEZI</name>